<comment type="subunit">
    <text evidence="3">Heptamer of 7 subunits arranged in a ring. Interacts with the chaperonin GroEL.</text>
</comment>
<dbReference type="AlphaFoldDB" id="A0A1F5PL81"/>
<comment type="caution">
    <text evidence="5">The sequence shown here is derived from an EMBL/GenBank/DDBJ whole genome shotgun (WGS) entry which is preliminary data.</text>
</comment>
<dbReference type="Proteomes" id="UP000178377">
    <property type="component" value="Unassembled WGS sequence"/>
</dbReference>
<dbReference type="Gene3D" id="2.30.33.40">
    <property type="entry name" value="GroES chaperonin"/>
    <property type="match status" value="1"/>
</dbReference>
<keyword evidence="2 3" id="KW-0143">Chaperone</keyword>
<keyword evidence="3" id="KW-0963">Cytoplasm</keyword>
<organism evidence="5 6">
    <name type="scientific">Candidatus Doudnabacteria bacterium RIFCSPHIGHO2_01_FULL_50_11</name>
    <dbReference type="NCBI Taxonomy" id="1817828"/>
    <lineage>
        <taxon>Bacteria</taxon>
        <taxon>Candidatus Doudnaibacteriota</taxon>
    </lineage>
</organism>
<protein>
    <recommendedName>
        <fullName evidence="3">Co-chaperonin GroES</fullName>
    </recommendedName>
    <alternativeName>
        <fullName evidence="3">10 kDa chaperonin</fullName>
    </alternativeName>
    <alternativeName>
        <fullName evidence="3">Chaperonin-10</fullName>
        <shortName evidence="3">Cpn10</shortName>
    </alternativeName>
</protein>
<dbReference type="InterPro" id="IPR020818">
    <property type="entry name" value="Chaperonin_GroES"/>
</dbReference>
<gene>
    <name evidence="3" type="primary">groES</name>
    <name evidence="3" type="synonym">groS</name>
    <name evidence="5" type="ORF">A2722_03250</name>
</gene>
<dbReference type="CDD" id="cd00320">
    <property type="entry name" value="cpn10"/>
    <property type="match status" value="1"/>
</dbReference>
<name>A0A1F5PL81_9BACT</name>
<dbReference type="GO" id="GO:0046872">
    <property type="term" value="F:metal ion binding"/>
    <property type="evidence" value="ECO:0007669"/>
    <property type="project" value="TreeGrafter"/>
</dbReference>
<reference evidence="5 6" key="1">
    <citation type="journal article" date="2016" name="Nat. Commun.">
        <title>Thousands of microbial genomes shed light on interconnected biogeochemical processes in an aquifer system.</title>
        <authorList>
            <person name="Anantharaman K."/>
            <person name="Brown C.T."/>
            <person name="Hug L.A."/>
            <person name="Sharon I."/>
            <person name="Castelle C.J."/>
            <person name="Probst A.J."/>
            <person name="Thomas B.C."/>
            <person name="Singh A."/>
            <person name="Wilkins M.J."/>
            <person name="Karaoz U."/>
            <person name="Brodie E.L."/>
            <person name="Williams K.H."/>
            <person name="Hubbard S.S."/>
            <person name="Banfield J.F."/>
        </authorList>
    </citation>
    <scope>NUCLEOTIDE SEQUENCE [LARGE SCALE GENOMIC DNA]</scope>
</reference>
<dbReference type="GO" id="GO:0051087">
    <property type="term" value="F:protein-folding chaperone binding"/>
    <property type="evidence" value="ECO:0007669"/>
    <property type="project" value="TreeGrafter"/>
</dbReference>
<sequence length="101" mass="10814">MNIKPLGNRILVKQSTQEEVTASGIVLPDTAEKEKKAQGKIVAIGSGEMVARLGLKVGDTVVFGKYAGEEIEMGTGSDKQEYKILYVGSEEDKSDVLAVVE</sequence>
<comment type="function">
    <text evidence="3 4">Together with the chaperonin GroEL, plays an essential role in assisting protein folding. The GroEL-GroES system forms a nano-cage that allows encapsulation of the non-native substrate proteins and provides a physical environment optimized to promote and accelerate protein folding. GroES binds to the apical surface of the GroEL ring, thereby capping the opening of the GroEL channel.</text>
</comment>
<evidence type="ECO:0000313" key="5">
    <source>
        <dbReference type="EMBL" id="OGE90432.1"/>
    </source>
</evidence>
<dbReference type="PROSITE" id="PS00681">
    <property type="entry name" value="CHAPERONINS_CPN10"/>
    <property type="match status" value="1"/>
</dbReference>
<dbReference type="InterPro" id="IPR011032">
    <property type="entry name" value="GroES-like_sf"/>
</dbReference>
<dbReference type="PRINTS" id="PR00297">
    <property type="entry name" value="CHAPERONIN10"/>
</dbReference>
<dbReference type="InterPro" id="IPR037124">
    <property type="entry name" value="Chaperonin_GroES_sf"/>
</dbReference>
<evidence type="ECO:0000256" key="2">
    <source>
        <dbReference type="ARBA" id="ARBA00023186"/>
    </source>
</evidence>
<dbReference type="STRING" id="1817828.A2722_03250"/>
<evidence type="ECO:0000313" key="6">
    <source>
        <dbReference type="Proteomes" id="UP000178377"/>
    </source>
</evidence>
<proteinExistence type="inferred from homology"/>
<dbReference type="SUPFAM" id="SSF50129">
    <property type="entry name" value="GroES-like"/>
    <property type="match status" value="1"/>
</dbReference>
<dbReference type="HAMAP" id="MF_00580">
    <property type="entry name" value="CH10"/>
    <property type="match status" value="1"/>
</dbReference>
<dbReference type="FunFam" id="2.30.33.40:FF:000001">
    <property type="entry name" value="10 kDa chaperonin"/>
    <property type="match status" value="1"/>
</dbReference>
<comment type="similarity">
    <text evidence="1 3 4">Belongs to the GroES chaperonin family.</text>
</comment>
<dbReference type="SMART" id="SM00883">
    <property type="entry name" value="Cpn10"/>
    <property type="match status" value="1"/>
</dbReference>
<evidence type="ECO:0000256" key="1">
    <source>
        <dbReference type="ARBA" id="ARBA00006975"/>
    </source>
</evidence>
<dbReference type="GO" id="GO:0051082">
    <property type="term" value="F:unfolded protein binding"/>
    <property type="evidence" value="ECO:0007669"/>
    <property type="project" value="TreeGrafter"/>
</dbReference>
<dbReference type="PANTHER" id="PTHR10772">
    <property type="entry name" value="10 KDA HEAT SHOCK PROTEIN"/>
    <property type="match status" value="1"/>
</dbReference>
<accession>A0A1F5PL81</accession>
<dbReference type="GO" id="GO:0005737">
    <property type="term" value="C:cytoplasm"/>
    <property type="evidence" value="ECO:0007669"/>
    <property type="project" value="UniProtKB-SubCell"/>
</dbReference>
<evidence type="ECO:0000256" key="3">
    <source>
        <dbReference type="HAMAP-Rule" id="MF_00580"/>
    </source>
</evidence>
<dbReference type="Pfam" id="PF00166">
    <property type="entry name" value="Cpn10"/>
    <property type="match status" value="1"/>
</dbReference>
<dbReference type="PANTHER" id="PTHR10772:SF58">
    <property type="entry name" value="CO-CHAPERONIN GROES"/>
    <property type="match status" value="1"/>
</dbReference>
<dbReference type="GO" id="GO:0044183">
    <property type="term" value="F:protein folding chaperone"/>
    <property type="evidence" value="ECO:0007669"/>
    <property type="project" value="InterPro"/>
</dbReference>
<dbReference type="InterPro" id="IPR018369">
    <property type="entry name" value="Chaprnonin_Cpn10_CS"/>
</dbReference>
<dbReference type="EMBL" id="MFEO01000013">
    <property type="protein sequence ID" value="OGE90432.1"/>
    <property type="molecule type" value="Genomic_DNA"/>
</dbReference>
<evidence type="ECO:0000256" key="4">
    <source>
        <dbReference type="RuleBase" id="RU000535"/>
    </source>
</evidence>
<comment type="subcellular location">
    <subcellularLocation>
        <location evidence="3">Cytoplasm</location>
    </subcellularLocation>
</comment>
<dbReference type="GO" id="GO:0005524">
    <property type="term" value="F:ATP binding"/>
    <property type="evidence" value="ECO:0007669"/>
    <property type="project" value="InterPro"/>
</dbReference>